<feature type="domain" description="LysM" evidence="1">
    <location>
        <begin position="210"/>
        <end position="257"/>
    </location>
</feature>
<organism evidence="2 3">
    <name type="scientific">Algoriphagus taiwanensis</name>
    <dbReference type="NCBI Taxonomy" id="1445656"/>
    <lineage>
        <taxon>Bacteria</taxon>
        <taxon>Pseudomonadati</taxon>
        <taxon>Bacteroidota</taxon>
        <taxon>Cytophagia</taxon>
        <taxon>Cytophagales</taxon>
        <taxon>Cyclobacteriaceae</taxon>
        <taxon>Algoriphagus</taxon>
    </lineage>
</organism>
<dbReference type="Proteomes" id="UP001307705">
    <property type="component" value="Unassembled WGS sequence"/>
</dbReference>
<sequence length="262" mass="29500">MALKDIFTPMGGLEKLKITAFSDDNYETSTAHYVVMYNPTTYSQEVKNKWVAEEGLADGRQNQFKSNQSEDVQFEFLFDASSASPPSKDSPGNLDLSYLGDLAPDRDKIGGEKVSAIEIIKEDKHVDRAISRFLDITQKIQPTTHQPNYLQINWGAFQFRGVLESATINYKLFNNAGLPIRATVTAKFKQSISRSEQAAETGRTSPDLTHLRTVKSGDTLPLMCHRIYGDSSYYLEIARINKINNFRLLHEGQELIFPPLAK</sequence>
<dbReference type="RefSeq" id="WP_338228594.1">
    <property type="nucleotide sequence ID" value="NZ_BTPE01000006.1"/>
</dbReference>
<dbReference type="EMBL" id="BTPE01000006">
    <property type="protein sequence ID" value="GMQ33760.1"/>
    <property type="molecule type" value="Genomic_DNA"/>
</dbReference>
<dbReference type="Gene3D" id="3.10.350.10">
    <property type="entry name" value="LysM domain"/>
    <property type="match status" value="1"/>
</dbReference>
<evidence type="ECO:0000259" key="1">
    <source>
        <dbReference type="PROSITE" id="PS51782"/>
    </source>
</evidence>
<proteinExistence type="predicted"/>
<dbReference type="InterPro" id="IPR036779">
    <property type="entry name" value="LysM_dom_sf"/>
</dbReference>
<comment type="caution">
    <text evidence="2">The sequence shown here is derived from an EMBL/GenBank/DDBJ whole genome shotgun (WGS) entry which is preliminary data.</text>
</comment>
<dbReference type="InterPro" id="IPR045361">
    <property type="entry name" value="CIS_tube_prot_N"/>
</dbReference>
<keyword evidence="3" id="KW-1185">Reference proteome</keyword>
<dbReference type="PROSITE" id="PS51782">
    <property type="entry name" value="LYSM"/>
    <property type="match status" value="1"/>
</dbReference>
<protein>
    <recommendedName>
        <fullName evidence="1">LysM domain-containing protein</fullName>
    </recommendedName>
</protein>
<accession>A0ABQ6Q2I2</accession>
<name>A0ABQ6Q2I2_9BACT</name>
<dbReference type="CDD" id="cd00118">
    <property type="entry name" value="LysM"/>
    <property type="match status" value="1"/>
</dbReference>
<evidence type="ECO:0000313" key="3">
    <source>
        <dbReference type="Proteomes" id="UP001307705"/>
    </source>
</evidence>
<evidence type="ECO:0000313" key="2">
    <source>
        <dbReference type="EMBL" id="GMQ33760.1"/>
    </source>
</evidence>
<gene>
    <name evidence="2" type="ORF">Ataiwa_20320</name>
</gene>
<dbReference type="Pfam" id="PF19266">
    <property type="entry name" value="CIS_tube"/>
    <property type="match status" value="1"/>
</dbReference>
<reference evidence="2 3" key="1">
    <citation type="submission" date="2023-08" db="EMBL/GenBank/DDBJ databases">
        <title>Draft genome sequence of Algoriphagus taiwanensis.</title>
        <authorList>
            <person name="Takatani N."/>
            <person name="Hosokawa M."/>
            <person name="Sawabe T."/>
        </authorList>
    </citation>
    <scope>NUCLEOTIDE SEQUENCE [LARGE SCALE GENOMIC DNA]</scope>
    <source>
        <strain evidence="2 3">JCM 19755</strain>
    </source>
</reference>
<dbReference type="InterPro" id="IPR018392">
    <property type="entry name" value="LysM"/>
</dbReference>